<dbReference type="Pfam" id="PF00271">
    <property type="entry name" value="Helicase_C"/>
    <property type="match status" value="1"/>
</dbReference>
<dbReference type="InterPro" id="IPR011011">
    <property type="entry name" value="Znf_FYVE_PHD"/>
</dbReference>
<dbReference type="Gene3D" id="1.20.920.10">
    <property type="entry name" value="Bromodomain-like"/>
    <property type="match status" value="1"/>
</dbReference>
<dbReference type="EMBL" id="CAJZBQ010000027">
    <property type="protein sequence ID" value="CAG9321187.1"/>
    <property type="molecule type" value="Genomic_DNA"/>
</dbReference>
<evidence type="ECO:0000256" key="12">
    <source>
        <dbReference type="ARBA" id="ARBA00023242"/>
    </source>
</evidence>
<feature type="domain" description="Helicase ATP-binding" evidence="17">
    <location>
        <begin position="457"/>
        <end position="639"/>
    </location>
</feature>
<dbReference type="Pfam" id="PF22908">
    <property type="entry name" value="PHD_NSD"/>
    <property type="match status" value="1"/>
</dbReference>
<dbReference type="SUPFAM" id="SSF47370">
    <property type="entry name" value="Bromodomain"/>
    <property type="match status" value="1"/>
</dbReference>
<dbReference type="Gene3D" id="2.40.50.40">
    <property type="match status" value="2"/>
</dbReference>
<feature type="domain" description="Bromo" evidence="16">
    <location>
        <begin position="175"/>
        <end position="247"/>
    </location>
</feature>
<keyword evidence="9" id="KW-0805">Transcription regulation</keyword>
<keyword evidence="2" id="KW-0479">Metal-binding</keyword>
<dbReference type="GO" id="GO:0000785">
    <property type="term" value="C:chromatin"/>
    <property type="evidence" value="ECO:0007669"/>
    <property type="project" value="TreeGrafter"/>
</dbReference>
<dbReference type="SMART" id="SM00297">
    <property type="entry name" value="BROMO"/>
    <property type="match status" value="1"/>
</dbReference>
<comment type="subcellular location">
    <subcellularLocation>
        <location evidence="1">Nucleus</location>
    </subcellularLocation>
</comment>
<dbReference type="PROSITE" id="PS50013">
    <property type="entry name" value="CHROMO_2"/>
    <property type="match status" value="1"/>
</dbReference>
<dbReference type="SMART" id="SM00298">
    <property type="entry name" value="CHROMO"/>
    <property type="match status" value="2"/>
</dbReference>
<dbReference type="InterPro" id="IPR027417">
    <property type="entry name" value="P-loop_NTPase"/>
</dbReference>
<evidence type="ECO:0000256" key="2">
    <source>
        <dbReference type="ARBA" id="ARBA00022723"/>
    </source>
</evidence>
<protein>
    <submittedName>
        <fullName evidence="19">Uncharacterized protein</fullName>
    </submittedName>
</protein>
<dbReference type="SMART" id="SM00249">
    <property type="entry name" value="PHD"/>
    <property type="match status" value="3"/>
</dbReference>
<evidence type="ECO:0000256" key="13">
    <source>
        <dbReference type="PROSITE-ProRule" id="PRU00035"/>
    </source>
</evidence>
<dbReference type="InterPro" id="IPR000953">
    <property type="entry name" value="Chromo/chromo_shadow_dom"/>
</dbReference>
<dbReference type="InterPro" id="IPR014001">
    <property type="entry name" value="Helicase_ATP-bd"/>
</dbReference>
<dbReference type="CDD" id="cd04369">
    <property type="entry name" value="Bromodomain"/>
    <property type="match status" value="1"/>
</dbReference>
<dbReference type="GO" id="GO:0005634">
    <property type="term" value="C:nucleus"/>
    <property type="evidence" value="ECO:0007669"/>
    <property type="project" value="UniProtKB-SubCell"/>
</dbReference>
<accession>A0AAU9IZG3</accession>
<dbReference type="Pfam" id="PF00176">
    <property type="entry name" value="SNF2-rel_dom"/>
    <property type="match status" value="1"/>
</dbReference>
<dbReference type="GO" id="GO:0042393">
    <property type="term" value="F:histone binding"/>
    <property type="evidence" value="ECO:0007669"/>
    <property type="project" value="TreeGrafter"/>
</dbReference>
<evidence type="ECO:0000256" key="7">
    <source>
        <dbReference type="ARBA" id="ARBA00022833"/>
    </source>
</evidence>
<feature type="region of interest" description="Disordered" evidence="14">
    <location>
        <begin position="1"/>
        <end position="48"/>
    </location>
</feature>
<dbReference type="InterPro" id="IPR013083">
    <property type="entry name" value="Znf_RING/FYVE/PHD"/>
</dbReference>
<keyword evidence="3" id="KW-0677">Repeat</keyword>
<dbReference type="PANTHER" id="PTHR45623">
    <property type="entry name" value="CHROMODOMAIN-HELICASE-DNA-BINDING PROTEIN 3-RELATED-RELATED"/>
    <property type="match status" value="1"/>
</dbReference>
<evidence type="ECO:0000256" key="11">
    <source>
        <dbReference type="ARBA" id="ARBA00023163"/>
    </source>
</evidence>
<feature type="compositionally biased region" description="Acidic residues" evidence="14">
    <location>
        <begin position="38"/>
        <end position="48"/>
    </location>
</feature>
<dbReference type="Pfam" id="PF00439">
    <property type="entry name" value="Bromodomain"/>
    <property type="match status" value="1"/>
</dbReference>
<dbReference type="GO" id="GO:0003677">
    <property type="term" value="F:DNA binding"/>
    <property type="evidence" value="ECO:0007669"/>
    <property type="project" value="TreeGrafter"/>
</dbReference>
<dbReference type="Pfam" id="PF00385">
    <property type="entry name" value="Chromo"/>
    <property type="match status" value="1"/>
</dbReference>
<keyword evidence="5" id="KW-0863">Zinc-finger</keyword>
<dbReference type="CDD" id="cd15566">
    <property type="entry name" value="PHD3_NSD"/>
    <property type="match status" value="1"/>
</dbReference>
<evidence type="ECO:0000256" key="14">
    <source>
        <dbReference type="SAM" id="MobiDB-lite"/>
    </source>
</evidence>
<dbReference type="InterPro" id="IPR001487">
    <property type="entry name" value="Bromodomain"/>
</dbReference>
<dbReference type="Gene3D" id="3.30.40.10">
    <property type="entry name" value="Zinc/RING finger domain, C3HC4 (zinc finger)"/>
    <property type="match status" value="1"/>
</dbReference>
<dbReference type="InterPro" id="IPR049730">
    <property type="entry name" value="SNF2/RAD54-like_C"/>
</dbReference>
<dbReference type="GO" id="GO:0005524">
    <property type="term" value="F:ATP binding"/>
    <property type="evidence" value="ECO:0007669"/>
    <property type="project" value="UniProtKB-KW"/>
</dbReference>
<evidence type="ECO:0000256" key="6">
    <source>
        <dbReference type="ARBA" id="ARBA00022801"/>
    </source>
</evidence>
<dbReference type="GO" id="GO:0016887">
    <property type="term" value="F:ATP hydrolysis activity"/>
    <property type="evidence" value="ECO:0007669"/>
    <property type="project" value="TreeGrafter"/>
</dbReference>
<dbReference type="InterPro" id="IPR001965">
    <property type="entry name" value="Znf_PHD"/>
</dbReference>
<feature type="domain" description="Chromo" evidence="15">
    <location>
        <begin position="319"/>
        <end position="378"/>
    </location>
</feature>
<dbReference type="InterPro" id="IPR055197">
    <property type="entry name" value="PHDvar_NSD"/>
</dbReference>
<keyword evidence="6" id="KW-0378">Hydrolase</keyword>
<evidence type="ECO:0000256" key="8">
    <source>
        <dbReference type="ARBA" id="ARBA00022840"/>
    </source>
</evidence>
<keyword evidence="12" id="KW-0539">Nucleus</keyword>
<dbReference type="GO" id="GO:0008270">
    <property type="term" value="F:zinc ion binding"/>
    <property type="evidence" value="ECO:0007669"/>
    <property type="project" value="UniProtKB-KW"/>
</dbReference>
<dbReference type="PANTHER" id="PTHR45623:SF11">
    <property type="entry name" value="KISMET, ISOFORM C"/>
    <property type="match status" value="1"/>
</dbReference>
<dbReference type="Gene3D" id="3.40.50.10810">
    <property type="entry name" value="Tandem AAA-ATPase domain"/>
    <property type="match status" value="1"/>
</dbReference>
<keyword evidence="4" id="KW-0547">Nucleotide-binding</keyword>
<keyword evidence="10 13" id="KW-0103">Bromodomain</keyword>
<dbReference type="PROSITE" id="PS51192">
    <property type="entry name" value="HELICASE_ATP_BIND_1"/>
    <property type="match status" value="1"/>
</dbReference>
<reference evidence="19" key="1">
    <citation type="submission" date="2021-09" db="EMBL/GenBank/DDBJ databases">
        <authorList>
            <consortium name="AG Swart"/>
            <person name="Singh M."/>
            <person name="Singh A."/>
            <person name="Seah K."/>
            <person name="Emmerich C."/>
        </authorList>
    </citation>
    <scope>NUCLEOTIDE SEQUENCE</scope>
    <source>
        <strain evidence="19">ATCC30299</strain>
    </source>
</reference>
<dbReference type="SUPFAM" id="SSF52540">
    <property type="entry name" value="P-loop containing nucleoside triphosphate hydrolases"/>
    <property type="match status" value="2"/>
</dbReference>
<dbReference type="InterPro" id="IPR023780">
    <property type="entry name" value="Chromo_domain"/>
</dbReference>
<dbReference type="InterPro" id="IPR000330">
    <property type="entry name" value="SNF2_N"/>
</dbReference>
<keyword evidence="20" id="KW-1185">Reference proteome</keyword>
<dbReference type="PROSITE" id="PS50014">
    <property type="entry name" value="BROMODOMAIN_2"/>
    <property type="match status" value="1"/>
</dbReference>
<dbReference type="PRINTS" id="PR00503">
    <property type="entry name" value="BROMODOMAIN"/>
</dbReference>
<comment type="caution">
    <text evidence="19">The sequence shown here is derived from an EMBL/GenBank/DDBJ whole genome shotgun (WGS) entry which is preliminary data.</text>
</comment>
<organism evidence="19 20">
    <name type="scientific">Blepharisma stoltei</name>
    <dbReference type="NCBI Taxonomy" id="1481888"/>
    <lineage>
        <taxon>Eukaryota</taxon>
        <taxon>Sar</taxon>
        <taxon>Alveolata</taxon>
        <taxon>Ciliophora</taxon>
        <taxon>Postciliodesmatophora</taxon>
        <taxon>Heterotrichea</taxon>
        <taxon>Heterotrichida</taxon>
        <taxon>Blepharismidae</taxon>
        <taxon>Blepharisma</taxon>
    </lineage>
</organism>
<dbReference type="SMART" id="SM00487">
    <property type="entry name" value="DEXDc"/>
    <property type="match status" value="1"/>
</dbReference>
<dbReference type="CDD" id="cd18793">
    <property type="entry name" value="SF2_C_SNF"/>
    <property type="match status" value="1"/>
</dbReference>
<evidence type="ECO:0000256" key="9">
    <source>
        <dbReference type="ARBA" id="ARBA00023015"/>
    </source>
</evidence>
<keyword evidence="11" id="KW-0804">Transcription</keyword>
<dbReference type="PROSITE" id="PS00598">
    <property type="entry name" value="CHROMO_1"/>
    <property type="match status" value="1"/>
</dbReference>
<name>A0AAU9IZG3_9CILI</name>
<dbReference type="GO" id="GO:0140658">
    <property type="term" value="F:ATP-dependent chromatin remodeler activity"/>
    <property type="evidence" value="ECO:0007669"/>
    <property type="project" value="TreeGrafter"/>
</dbReference>
<feature type="region of interest" description="Disordered" evidence="14">
    <location>
        <begin position="1087"/>
        <end position="1115"/>
    </location>
</feature>
<dbReference type="InterPro" id="IPR036427">
    <property type="entry name" value="Bromodomain-like_sf"/>
</dbReference>
<dbReference type="InterPro" id="IPR001650">
    <property type="entry name" value="Helicase_C-like"/>
</dbReference>
<dbReference type="GO" id="GO:0003682">
    <property type="term" value="F:chromatin binding"/>
    <property type="evidence" value="ECO:0007669"/>
    <property type="project" value="TreeGrafter"/>
</dbReference>
<sequence length="1437" mass="167148">MSFYSGSDDNSDYGGFEPQVSSTRRSLRQRPQKKYTEIDSDSEDEIAGEETSELETWQVFLNPPIDQILGFSNEKYLVKYKDRSYIHLKWLTEEEIISEGRNGKLKLNRFLRERMNRLPEEEGKFFDPAFTDVDRVLLTTEIFPVVHPRQAALVTERWQGKCAGILSKIMNFRRNEFCYAIPFLYPIEQSVNGGTEYYKKVRYPVDFVTIHNRLYNGYYTLPMEFWKDLGFVFKNCQLFNQDREADIRIIGDTLRQLSVHLYKLWHGSTTDAGRYTLKWVSLVPNYDVTSPEFLQVDLEAEEFTQQDEEEDFNLNEQHLSQEELAQIQLEGETDKLFLVKWKNLSYKDSTWEPESLINNAAKISDYYRFNRALDTQARQEMTDLNTNFTKVMGYLAADEANKRYRGYGNSQLIHLLDSIDFPTFDSRTQIQQFIMSPGFKDGKHLREYQVFGLNWLLRNWSVKRNSILADEMGLGKTVQIVSFINTLVNSYKLRGPYLAIAPLSTLAHWKKTVEDWTMLNCVVYHDPNGSEGREFCNKYENYYIDIMKRGGVSEKSKLVKFHIMVTSYEVFMQDYNKFFVDIPWQLIAIDEAHRLKNKQAKILSFLRELPCRRFVLMTGTPLQNNTEELWSLLNFIQPQDFADLSNFLSKYGNLETKEQVEQLQENIKPYLLRRLKEEVEKSIPPLQETIIDVELTNIQKTYYRAIYERNRSFLCRGTLTPQLTNMEIQLRKCCNHPYLIKGVEQSHAAGLISDDEKMKRMIESSGKMVLLDKLLPRLKDQGKKVLIFSQFTQMLNLIEEYLRMKFYKFERLDGSVKATDRQASIERFNTEEQNIDIFLLSTRAGGLGINLTSAQVVIIFDSDWNPQNDVQATARAHRIGQKQEVQVYRLITARTYEAEMFERASRKLGLDQAVFARDNKAEIENLLKFGAYSIYEEDSGRSQQFIESNIDQILQTNTRIVDYNLIKNSYSFSKSSFVSHGSDTSINIDDPNFWNKVLPPQTSLSSRLLTKLNDRSFTVESQGEEFMQELELAVNEVMASKTNIETHNIEEEEILTSLLFQVTQTKQFAKGTRQLALQWMNELTRPLRNRSSRNKPDSPQIMSESEDESGEEKNRKKITSFGGTGIICAHCEKEGCGWICAGPCKRGYHDQCKDKELDLNHDSNLPEDEEDNIAERLGWKCHDCTKNKAACFVCGKKGPFAGHQKEGKNYEIVVKCSLNNCGKFFHLSCLATKHKKRFICPWHYCGICKASGNSKSLLQCSRCPNAFHLRCYTRKIVRLNKRYIVCHQHKQPQRPPIYPSHKAQHKENVKALKEKLSELWNKYSHLSITEEEKKAGEPRKKKKVASEEQANEIYQKYGLCLPEDFDYKNCRDEWCRFCGARKSASFGPGPWGKKMLCMAHASAWKSKKTLNLSSYKDVPEVPIDLSKNTELNYLLRL</sequence>
<dbReference type="Proteomes" id="UP001162131">
    <property type="component" value="Unassembled WGS sequence"/>
</dbReference>
<evidence type="ECO:0000313" key="19">
    <source>
        <dbReference type="EMBL" id="CAG9321187.1"/>
    </source>
</evidence>
<evidence type="ECO:0000256" key="4">
    <source>
        <dbReference type="ARBA" id="ARBA00022741"/>
    </source>
</evidence>
<gene>
    <name evidence="19" type="ORF">BSTOLATCC_MIC27755</name>
</gene>
<proteinExistence type="predicted"/>
<evidence type="ECO:0000259" key="15">
    <source>
        <dbReference type="PROSITE" id="PS50013"/>
    </source>
</evidence>
<evidence type="ECO:0000256" key="3">
    <source>
        <dbReference type="ARBA" id="ARBA00022737"/>
    </source>
</evidence>
<evidence type="ECO:0000313" key="20">
    <source>
        <dbReference type="Proteomes" id="UP001162131"/>
    </source>
</evidence>
<evidence type="ECO:0000256" key="5">
    <source>
        <dbReference type="ARBA" id="ARBA00022771"/>
    </source>
</evidence>
<dbReference type="SUPFAM" id="SSF57903">
    <property type="entry name" value="FYVE/PHD zinc finger"/>
    <property type="match status" value="1"/>
</dbReference>
<dbReference type="SUPFAM" id="SSF54160">
    <property type="entry name" value="Chromo domain-like"/>
    <property type="match status" value="2"/>
</dbReference>
<evidence type="ECO:0000259" key="17">
    <source>
        <dbReference type="PROSITE" id="PS51192"/>
    </source>
</evidence>
<feature type="domain" description="Helicase C-terminal" evidence="18">
    <location>
        <begin position="770"/>
        <end position="927"/>
    </location>
</feature>
<evidence type="ECO:0000256" key="1">
    <source>
        <dbReference type="ARBA" id="ARBA00004123"/>
    </source>
</evidence>
<evidence type="ECO:0000259" key="16">
    <source>
        <dbReference type="PROSITE" id="PS50014"/>
    </source>
</evidence>
<dbReference type="SMART" id="SM00490">
    <property type="entry name" value="HELICc"/>
    <property type="match status" value="1"/>
</dbReference>
<dbReference type="PROSITE" id="PS51194">
    <property type="entry name" value="HELICASE_CTER"/>
    <property type="match status" value="1"/>
</dbReference>
<dbReference type="InterPro" id="IPR023779">
    <property type="entry name" value="Chromodomain_CS"/>
</dbReference>
<dbReference type="Pfam" id="PF23004">
    <property type="entry name" value="PHDvar_NSD"/>
    <property type="match status" value="1"/>
</dbReference>
<keyword evidence="8" id="KW-0067">ATP-binding</keyword>
<dbReference type="InterPro" id="IPR055198">
    <property type="entry name" value="NSD_PHD"/>
</dbReference>
<dbReference type="InterPro" id="IPR038718">
    <property type="entry name" value="SNF2-like_sf"/>
</dbReference>
<evidence type="ECO:0000256" key="10">
    <source>
        <dbReference type="ARBA" id="ARBA00023117"/>
    </source>
</evidence>
<keyword evidence="7" id="KW-0862">Zinc</keyword>
<evidence type="ECO:0000259" key="18">
    <source>
        <dbReference type="PROSITE" id="PS51194"/>
    </source>
</evidence>
<dbReference type="CDD" id="cd15565">
    <property type="entry name" value="PHD2_NSD"/>
    <property type="match status" value="1"/>
</dbReference>
<dbReference type="InterPro" id="IPR016197">
    <property type="entry name" value="Chromo-like_dom_sf"/>
</dbReference>
<dbReference type="Gene3D" id="3.40.50.300">
    <property type="entry name" value="P-loop containing nucleotide triphosphate hydrolases"/>
    <property type="match status" value="1"/>
</dbReference>